<reference evidence="2" key="1">
    <citation type="submission" date="2018-05" db="EMBL/GenBank/DDBJ databases">
        <authorList>
            <person name="Lanie J.A."/>
            <person name="Ng W.-L."/>
            <person name="Kazmierczak K.M."/>
            <person name="Andrzejewski T.M."/>
            <person name="Davidsen T.M."/>
            <person name="Wayne K.J."/>
            <person name="Tettelin H."/>
            <person name="Glass J.I."/>
            <person name="Rusch D."/>
            <person name="Podicherti R."/>
            <person name="Tsui H.-C.T."/>
            <person name="Winkler M.E."/>
        </authorList>
    </citation>
    <scope>NUCLEOTIDE SEQUENCE</scope>
</reference>
<evidence type="ECO:0000256" key="1">
    <source>
        <dbReference type="SAM" id="Phobius"/>
    </source>
</evidence>
<name>A0A383EI85_9ZZZZ</name>
<protein>
    <submittedName>
        <fullName evidence="2">Uncharacterized protein</fullName>
    </submittedName>
</protein>
<accession>A0A383EI85</accession>
<gene>
    <name evidence="2" type="ORF">METZ01_LOCUS509178</name>
</gene>
<keyword evidence="1" id="KW-0472">Membrane</keyword>
<keyword evidence="1" id="KW-0812">Transmembrane</keyword>
<evidence type="ECO:0000313" key="2">
    <source>
        <dbReference type="EMBL" id="SVE56324.1"/>
    </source>
</evidence>
<sequence length="99" mass="11514">MIKLIVTILFKSSAAIKIIFLSLFTEIRFLFKGLSEIIVHGFESINYHIIHPIRLIRFEDVRDFLSDHAQSLVVISFMIIIIGILNYKNVDSNKLKEHN</sequence>
<dbReference type="EMBL" id="UINC01226021">
    <property type="protein sequence ID" value="SVE56324.1"/>
    <property type="molecule type" value="Genomic_DNA"/>
</dbReference>
<organism evidence="2">
    <name type="scientific">marine metagenome</name>
    <dbReference type="NCBI Taxonomy" id="408172"/>
    <lineage>
        <taxon>unclassified sequences</taxon>
        <taxon>metagenomes</taxon>
        <taxon>ecological metagenomes</taxon>
    </lineage>
</organism>
<feature type="transmembrane region" description="Helical" evidence="1">
    <location>
        <begin position="68"/>
        <end position="87"/>
    </location>
</feature>
<keyword evidence="1" id="KW-1133">Transmembrane helix</keyword>
<dbReference type="AlphaFoldDB" id="A0A383EI85"/>
<proteinExistence type="predicted"/>